<dbReference type="Gene3D" id="1.25.40.10">
    <property type="entry name" value="Tetratricopeptide repeat domain"/>
    <property type="match status" value="1"/>
</dbReference>
<feature type="compositionally biased region" description="Low complexity" evidence="2">
    <location>
        <begin position="34"/>
        <end position="50"/>
    </location>
</feature>
<dbReference type="EMBL" id="CP157484">
    <property type="protein sequence ID" value="XBO40250.1"/>
    <property type="molecule type" value="Genomic_DNA"/>
</dbReference>
<evidence type="ECO:0000256" key="1">
    <source>
        <dbReference type="SAM" id="Coils"/>
    </source>
</evidence>
<protein>
    <recommendedName>
        <fullName evidence="4">TolA protein</fullName>
    </recommendedName>
</protein>
<dbReference type="AlphaFoldDB" id="A0AAU7JJA8"/>
<dbReference type="RefSeq" id="WP_406857105.1">
    <property type="nucleotide sequence ID" value="NZ_CP157484.1"/>
</dbReference>
<reference evidence="3" key="1">
    <citation type="submission" date="2024-05" db="EMBL/GenBank/DDBJ databases">
        <authorList>
            <person name="Kim S."/>
            <person name="Heo J."/>
            <person name="Choi H."/>
            <person name="Choi Y."/>
            <person name="Kwon S.-W."/>
            <person name="Kim Y."/>
        </authorList>
    </citation>
    <scope>NUCLEOTIDE SEQUENCE</scope>
    <source>
        <strain evidence="3">KACC 23698</strain>
    </source>
</reference>
<proteinExistence type="predicted"/>
<feature type="coiled-coil region" evidence="1">
    <location>
        <begin position="55"/>
        <end position="82"/>
    </location>
</feature>
<gene>
    <name evidence="3" type="ORF">ABEG18_05570</name>
</gene>
<feature type="coiled-coil region" evidence="1">
    <location>
        <begin position="125"/>
        <end position="159"/>
    </location>
</feature>
<organism evidence="3">
    <name type="scientific">Alsobacter sp. KACC 23698</name>
    <dbReference type="NCBI Taxonomy" id="3149229"/>
    <lineage>
        <taxon>Bacteria</taxon>
        <taxon>Pseudomonadati</taxon>
        <taxon>Pseudomonadota</taxon>
        <taxon>Alphaproteobacteria</taxon>
        <taxon>Hyphomicrobiales</taxon>
        <taxon>Alsobacteraceae</taxon>
        <taxon>Alsobacter</taxon>
    </lineage>
</organism>
<evidence type="ECO:0008006" key="4">
    <source>
        <dbReference type="Google" id="ProtNLM"/>
    </source>
</evidence>
<feature type="coiled-coil region" evidence="1">
    <location>
        <begin position="254"/>
        <end position="366"/>
    </location>
</feature>
<feature type="compositionally biased region" description="Polar residues" evidence="2">
    <location>
        <begin position="173"/>
        <end position="183"/>
    </location>
</feature>
<dbReference type="SUPFAM" id="SSF81901">
    <property type="entry name" value="HCP-like"/>
    <property type="match status" value="1"/>
</dbReference>
<accession>A0AAU7JJA8</accession>
<name>A0AAU7JJA8_9HYPH</name>
<evidence type="ECO:0000256" key="2">
    <source>
        <dbReference type="SAM" id="MobiDB-lite"/>
    </source>
</evidence>
<keyword evidence="1" id="KW-0175">Coiled coil</keyword>
<evidence type="ECO:0000313" key="3">
    <source>
        <dbReference type="EMBL" id="XBO40250.1"/>
    </source>
</evidence>
<dbReference type="InterPro" id="IPR011990">
    <property type="entry name" value="TPR-like_helical_dom_sf"/>
</dbReference>
<feature type="region of interest" description="Disordered" evidence="2">
    <location>
        <begin position="164"/>
        <end position="198"/>
    </location>
</feature>
<feature type="region of interest" description="Disordered" evidence="2">
    <location>
        <begin position="16"/>
        <end position="53"/>
    </location>
</feature>
<sequence>MVRTAAPAAFIAAMQTAALPPPRLPDATLAPETGGPSSGPSASAPPSGDGPRQELDLLRERVKQAEAATAQAVEDRERAQADAQRELADEHALGETLQNQIARTSAAYTVILQAWRAARDAGGLIESTDAALAAERRRANEAVEEVAAAQDTIRRLVNRLKVSAPVEPPASGQRGQETGQAATPPTGEIGPASASGGLEAHRWHGSAAAGTSEADADVVSEAASLREALDSQRTQSSILEAALRDVADKNTAALGSVRAELNAARAEAKSAQDHARALETALRTERERADDASGRIAAAETLRAAEDDAEKASLRKRSEELQRATSAALEERETLRGQLTAATAAADQAQELLATQTALVADLRKQRSMMAEQVIAARLRAQDDEAEAARLRAALAEATSFSTASVKAANSADASARDAAGARALQPAVPPASREPDKLVQRAVELLERRDYFAARLLLARAVENGNPSAAFRLAETYDPGVLAVAGAFGVKPDPKRARELYDVAAKAGVAAALDRLHNLRGEAP</sequence>